<evidence type="ECO:0000313" key="3">
    <source>
        <dbReference type="EMBL" id="RCA10590.1"/>
    </source>
</evidence>
<dbReference type="PANTHER" id="PTHR43649:SF33">
    <property type="entry name" value="POLYGALACTURONAN_RHAMNOGALACTURONAN-BINDING PROTEIN YTCQ"/>
    <property type="match status" value="1"/>
</dbReference>
<dbReference type="STRING" id="53345.LIU_08015"/>
<accession>A0A367CEY2</accession>
<name>A0A367CEY2_9ENTE</name>
<evidence type="ECO:0000256" key="1">
    <source>
        <dbReference type="ARBA" id="ARBA00022729"/>
    </source>
</evidence>
<dbReference type="EMBL" id="LEPB01000004">
    <property type="protein sequence ID" value="RCA10590.1"/>
    <property type="molecule type" value="Genomic_DNA"/>
</dbReference>
<dbReference type="Gene3D" id="3.40.190.10">
    <property type="entry name" value="Periplasmic binding protein-like II"/>
    <property type="match status" value="2"/>
</dbReference>
<keyword evidence="1 2" id="KW-0732">Signal</keyword>
<dbReference type="InterPro" id="IPR050490">
    <property type="entry name" value="Bact_solute-bd_prot1"/>
</dbReference>
<organism evidence="3 4">
    <name type="scientific">Enterococcus durans</name>
    <dbReference type="NCBI Taxonomy" id="53345"/>
    <lineage>
        <taxon>Bacteria</taxon>
        <taxon>Bacillati</taxon>
        <taxon>Bacillota</taxon>
        <taxon>Bacilli</taxon>
        <taxon>Lactobacillales</taxon>
        <taxon>Enterococcaceae</taxon>
        <taxon>Enterococcus</taxon>
    </lineage>
</organism>
<sequence length="546" mass="61636">MKKKVIRIICLILCVTAISACGKSDKKDTAKTTKAELNTDGQFPIIKKGQKLTLNLMAPNAGLAEWEDMPTLKDYQKKTGISLKYTTPPLADFSTRLNLAFASGDLPDIVYGAGSGSLTSAMEIDYGSQGILLPLEEYITPELMPNFYALTQEDPSLLKSITTPDGHVYSLPMVTRNATSIWWQGPMWYNGTWLDKLNVTELPKTIDEFYELLLRFKNEDPNGNGKADEIPLTDVDMNGTRVWLLAAFGLRTRGIQVDNDQVIYTPTTENYKGYLTFMNKLYNEGLLDKEVYGQSDEQKKAKGQNDQLGIFSDYFSFFTTGRTEIEALNDPMFQPLTSEWSTDAVIPGSPRLSRGTFALTKVNPSPEASVRWVDYFYSEEGSKYLEQGPEGSLWEYQKNAAGEKVRVYTKGIDLKNTEDERGKITPAYGLTTPNIVTDTGEYKLLTAPDEEKDTHFDEWVAKETQEKMNDIAKVPFPLLYLTVKENDQVSATATDLSTYIEQMEAKFITGVEPLSKWDDFKKTVESMGIEKYLEVYQTAYNRWKEN</sequence>
<dbReference type="AlphaFoldDB" id="A0A367CEY2"/>
<evidence type="ECO:0000313" key="4">
    <source>
        <dbReference type="Proteomes" id="UP000252797"/>
    </source>
</evidence>
<dbReference type="SUPFAM" id="SSF53850">
    <property type="entry name" value="Periplasmic binding protein-like II"/>
    <property type="match status" value="1"/>
</dbReference>
<reference evidence="3 4" key="1">
    <citation type="submission" date="2015-06" db="EMBL/GenBank/DDBJ databases">
        <title>The Genome Sequence of Enterococcus durans 4EA1.</title>
        <authorList>
            <consortium name="The Broad Institute Genomics Platform"/>
            <consortium name="The Broad Institute Genome Sequencing Center for Infectious Disease"/>
            <person name="Earl A.M."/>
            <person name="Van Tyne D."/>
            <person name="Lebreton F."/>
            <person name="Saavedra J.T."/>
            <person name="Gilmore M.S."/>
            <person name="Manson Mcguire A."/>
            <person name="Clock S."/>
            <person name="Crupain M."/>
            <person name="Rangan U."/>
            <person name="Young S."/>
            <person name="Abouelleil A."/>
            <person name="Cao P."/>
            <person name="Chapman S.B."/>
            <person name="Griggs A."/>
            <person name="Priest M."/>
            <person name="Shea T."/>
            <person name="Wortman J."/>
            <person name="Nusbaum C."/>
            <person name="Birren B."/>
        </authorList>
    </citation>
    <scope>NUCLEOTIDE SEQUENCE [LARGE SCALE GENOMIC DNA]</scope>
    <source>
        <strain evidence="3 4">4EA1</strain>
    </source>
</reference>
<comment type="caution">
    <text evidence="3">The sequence shown here is derived from an EMBL/GenBank/DDBJ whole genome shotgun (WGS) entry which is preliminary data.</text>
</comment>
<evidence type="ECO:0008006" key="5">
    <source>
        <dbReference type="Google" id="ProtNLM"/>
    </source>
</evidence>
<feature type="signal peptide" evidence="2">
    <location>
        <begin position="1"/>
        <end position="20"/>
    </location>
</feature>
<feature type="chain" id="PRO_5039729955" description="Extracellular solute-binding protein" evidence="2">
    <location>
        <begin position="21"/>
        <end position="546"/>
    </location>
</feature>
<proteinExistence type="predicted"/>
<dbReference type="PANTHER" id="PTHR43649">
    <property type="entry name" value="ARABINOSE-BINDING PROTEIN-RELATED"/>
    <property type="match status" value="1"/>
</dbReference>
<dbReference type="Proteomes" id="UP000252797">
    <property type="component" value="Unassembled WGS sequence"/>
</dbReference>
<protein>
    <recommendedName>
        <fullName evidence="5">Extracellular solute-binding protein</fullName>
    </recommendedName>
</protein>
<gene>
    <name evidence="3" type="ORF">EA71_01342</name>
</gene>
<dbReference type="RefSeq" id="WP_113845570.1">
    <property type="nucleotide sequence ID" value="NZ_LEPB01000004.1"/>
</dbReference>
<evidence type="ECO:0000256" key="2">
    <source>
        <dbReference type="SAM" id="SignalP"/>
    </source>
</evidence>
<dbReference type="PROSITE" id="PS51257">
    <property type="entry name" value="PROKAR_LIPOPROTEIN"/>
    <property type="match status" value="1"/>
</dbReference>